<gene>
    <name evidence="5" type="ORF">INT44_004665</name>
</gene>
<dbReference type="PANTHER" id="PTHR31234">
    <property type="entry name" value="LATE EMBRYOGENESIS ABUNDANT (LEA) HYDROXYPROLINE-RICH GLYCOPROTEIN FAMILY"/>
    <property type="match status" value="1"/>
</dbReference>
<dbReference type="EMBL" id="JAEPRA010000021">
    <property type="protein sequence ID" value="KAG2172924.1"/>
    <property type="molecule type" value="Genomic_DNA"/>
</dbReference>
<comment type="caution">
    <text evidence="5">The sequence shown here is derived from an EMBL/GenBank/DDBJ whole genome shotgun (WGS) entry which is preliminary data.</text>
</comment>
<dbReference type="PANTHER" id="PTHR31234:SF2">
    <property type="entry name" value="OS05G0199100 PROTEIN"/>
    <property type="match status" value="1"/>
</dbReference>
<accession>A0A8H7PFX4</accession>
<organism evidence="5 6">
    <name type="scientific">Umbelopsis vinacea</name>
    <dbReference type="NCBI Taxonomy" id="44442"/>
    <lineage>
        <taxon>Eukaryota</taxon>
        <taxon>Fungi</taxon>
        <taxon>Fungi incertae sedis</taxon>
        <taxon>Mucoromycota</taxon>
        <taxon>Mucoromycotina</taxon>
        <taxon>Umbelopsidomycetes</taxon>
        <taxon>Umbelopsidales</taxon>
        <taxon>Umbelopsidaceae</taxon>
        <taxon>Umbelopsis</taxon>
    </lineage>
</organism>
<evidence type="ECO:0008006" key="7">
    <source>
        <dbReference type="Google" id="ProtNLM"/>
    </source>
</evidence>
<sequence>MSVFEHDDYYAPPRSRPPPPPVHTSDYDSYPLRDVPTPSSAEKPFAPPYQSRVSLADDNSYGGWRGPRDSMSDLKLTAHPGYDSDEEDFGQIPRERKKRTCLDLICCGCCTCCPLWARWMSCGCLIILIALGITIGVLVGTFHMPQISFNGIENESFTSSATSFNISANLMIGINNPNFEAPTFSSIKATAYYPNIAKSVGGGELNDVHINGKGITNITFPFTIIYDASQGTDSSMLLDIASKCGLTGGAKQDITISYDLALTLKVGVIPITITLPEKTSFPCPLDVSVVSWSLKGGMDPELTCLLQSTALANITLPSGLTGSLPGGTGI</sequence>
<name>A0A8H7PFX4_9FUNG</name>
<dbReference type="AlphaFoldDB" id="A0A8H7PFX4"/>
<dbReference type="Proteomes" id="UP000612746">
    <property type="component" value="Unassembled WGS sequence"/>
</dbReference>
<proteinExistence type="predicted"/>
<dbReference type="Gene3D" id="2.60.40.1820">
    <property type="match status" value="1"/>
</dbReference>
<evidence type="ECO:0000313" key="6">
    <source>
        <dbReference type="Proteomes" id="UP000612746"/>
    </source>
</evidence>
<feature type="transmembrane region" description="Helical" evidence="4">
    <location>
        <begin position="116"/>
        <end position="139"/>
    </location>
</feature>
<dbReference type="SUPFAM" id="SSF117070">
    <property type="entry name" value="LEA14-like"/>
    <property type="match status" value="1"/>
</dbReference>
<feature type="region of interest" description="Disordered" evidence="3">
    <location>
        <begin position="1"/>
        <end position="68"/>
    </location>
</feature>
<reference evidence="5" key="1">
    <citation type="submission" date="2020-12" db="EMBL/GenBank/DDBJ databases">
        <title>Metabolic potential, ecology and presence of endohyphal bacteria is reflected in genomic diversity of Mucoromycotina.</title>
        <authorList>
            <person name="Muszewska A."/>
            <person name="Okrasinska A."/>
            <person name="Steczkiewicz K."/>
            <person name="Drgas O."/>
            <person name="Orlowska M."/>
            <person name="Perlinska-Lenart U."/>
            <person name="Aleksandrzak-Piekarczyk T."/>
            <person name="Szatraj K."/>
            <person name="Zielenkiewicz U."/>
            <person name="Pilsyk S."/>
            <person name="Malc E."/>
            <person name="Mieczkowski P."/>
            <person name="Kruszewska J.S."/>
            <person name="Biernat P."/>
            <person name="Pawlowska J."/>
        </authorList>
    </citation>
    <scope>NUCLEOTIDE SEQUENCE</scope>
    <source>
        <strain evidence="5">WA0000051536</strain>
    </source>
</reference>
<comment type="subcellular location">
    <subcellularLocation>
        <location evidence="1">Membrane</location>
    </subcellularLocation>
</comment>
<evidence type="ECO:0000256" key="3">
    <source>
        <dbReference type="SAM" id="MobiDB-lite"/>
    </source>
</evidence>
<keyword evidence="4" id="KW-1133">Transmembrane helix</keyword>
<keyword evidence="2 4" id="KW-0472">Membrane</keyword>
<protein>
    <recommendedName>
        <fullName evidence="7">Late embryogenesis abundant protein LEA-2 subgroup domain-containing protein</fullName>
    </recommendedName>
</protein>
<evidence type="ECO:0000256" key="4">
    <source>
        <dbReference type="SAM" id="Phobius"/>
    </source>
</evidence>
<evidence type="ECO:0000313" key="5">
    <source>
        <dbReference type="EMBL" id="KAG2172924.1"/>
    </source>
</evidence>
<dbReference type="InterPro" id="IPR044839">
    <property type="entry name" value="NDR1-like"/>
</dbReference>
<keyword evidence="6" id="KW-1185">Reference proteome</keyword>
<dbReference type="OrthoDB" id="20273at2759"/>
<dbReference type="GO" id="GO:0016020">
    <property type="term" value="C:membrane"/>
    <property type="evidence" value="ECO:0007669"/>
    <property type="project" value="UniProtKB-SubCell"/>
</dbReference>
<evidence type="ECO:0000256" key="2">
    <source>
        <dbReference type="ARBA" id="ARBA00023136"/>
    </source>
</evidence>
<evidence type="ECO:0000256" key="1">
    <source>
        <dbReference type="ARBA" id="ARBA00004370"/>
    </source>
</evidence>
<dbReference type="GO" id="GO:0098542">
    <property type="term" value="P:defense response to other organism"/>
    <property type="evidence" value="ECO:0007669"/>
    <property type="project" value="InterPro"/>
</dbReference>
<keyword evidence="4" id="KW-0812">Transmembrane</keyword>